<comment type="caution">
    <text evidence="1">The sequence shown here is derived from an EMBL/GenBank/DDBJ whole genome shotgun (WGS) entry which is preliminary data.</text>
</comment>
<dbReference type="RefSeq" id="WP_006895155.1">
    <property type="nucleotide sequence ID" value="NZ_BANU01000006.1"/>
</dbReference>
<reference evidence="1 2" key="1">
    <citation type="submission" date="2012-12" db="EMBL/GenBank/DDBJ databases">
        <title>Whole genome shotgun sequence of Gordonia sihwensis NBRC 108236.</title>
        <authorList>
            <person name="Yoshida I."/>
            <person name="Hosoyama A."/>
            <person name="Tsuchikane K."/>
            <person name="Ando Y."/>
            <person name="Baba S."/>
            <person name="Ohji S."/>
            <person name="Hamada M."/>
            <person name="Tamura T."/>
            <person name="Yamazoe A."/>
            <person name="Yamazaki S."/>
            <person name="Fujita N."/>
        </authorList>
    </citation>
    <scope>NUCLEOTIDE SEQUENCE [LARGE SCALE GENOMIC DNA]</scope>
    <source>
        <strain evidence="1 2">NBRC 108236</strain>
    </source>
</reference>
<evidence type="ECO:0000313" key="1">
    <source>
        <dbReference type="EMBL" id="GAC59863.1"/>
    </source>
</evidence>
<keyword evidence="2" id="KW-1185">Reference proteome</keyword>
<dbReference type="eggNOG" id="ENOG5032GSH">
    <property type="taxonomic scope" value="Bacteria"/>
</dbReference>
<proteinExistence type="predicted"/>
<dbReference type="AlphaFoldDB" id="L7LIH1"/>
<dbReference type="Proteomes" id="UP000035083">
    <property type="component" value="Unassembled WGS sequence"/>
</dbReference>
<name>L7LIH1_9ACTN</name>
<evidence type="ECO:0008006" key="3">
    <source>
        <dbReference type="Google" id="ProtNLM"/>
    </source>
</evidence>
<dbReference type="EMBL" id="BANU01000006">
    <property type="protein sequence ID" value="GAC59863.1"/>
    <property type="molecule type" value="Genomic_DNA"/>
</dbReference>
<evidence type="ECO:0000313" key="2">
    <source>
        <dbReference type="Proteomes" id="UP000035083"/>
    </source>
</evidence>
<protein>
    <recommendedName>
        <fullName evidence="3">RiboL-PSP-HEPN domain-containing protein</fullName>
    </recommendedName>
</protein>
<accession>L7LIH1</accession>
<sequence>MSSSEESTSLDLSPTVVAFGSTVSVGVRNYRSGINLWSAKRAASECAKIEEECAGTGKTSIALNAVSTNAVLLSVAFMEAFVNEMIDDLASSSETAISSRCKGIDPAAIGAFKELWQGPAKLDRASLLAKFQVSLIAAAKNPFDRGAQPYQNADNLITLRNSLVHFKPEWQMDNTDHKLEKRLKGLFPDSRIFPEGISPWYPNACLATGCATWAHESATKFVDTWCNKMGFEYDSTKALAGLPNED</sequence>
<gene>
    <name evidence="1" type="ORF">GSI01S_06_00180</name>
</gene>
<organism evidence="1 2">
    <name type="scientific">Gordonia sihwensis NBRC 108236</name>
    <dbReference type="NCBI Taxonomy" id="1223544"/>
    <lineage>
        <taxon>Bacteria</taxon>
        <taxon>Bacillati</taxon>
        <taxon>Actinomycetota</taxon>
        <taxon>Actinomycetes</taxon>
        <taxon>Mycobacteriales</taxon>
        <taxon>Gordoniaceae</taxon>
        <taxon>Gordonia</taxon>
    </lineage>
</organism>